<organism evidence="2 3">
    <name type="scientific">Cucurbita argyrosperma subsp. sororia</name>
    <dbReference type="NCBI Taxonomy" id="37648"/>
    <lineage>
        <taxon>Eukaryota</taxon>
        <taxon>Viridiplantae</taxon>
        <taxon>Streptophyta</taxon>
        <taxon>Embryophyta</taxon>
        <taxon>Tracheophyta</taxon>
        <taxon>Spermatophyta</taxon>
        <taxon>Magnoliopsida</taxon>
        <taxon>eudicotyledons</taxon>
        <taxon>Gunneridae</taxon>
        <taxon>Pentapetalae</taxon>
        <taxon>rosids</taxon>
        <taxon>fabids</taxon>
        <taxon>Cucurbitales</taxon>
        <taxon>Cucurbitaceae</taxon>
        <taxon>Cucurbiteae</taxon>
        <taxon>Cucurbita</taxon>
    </lineage>
</organism>
<evidence type="ECO:0000256" key="1">
    <source>
        <dbReference type="SAM" id="MobiDB-lite"/>
    </source>
</evidence>
<comment type="caution">
    <text evidence="2">The sequence shown here is derived from an EMBL/GenBank/DDBJ whole genome shotgun (WGS) entry which is preliminary data.</text>
</comment>
<gene>
    <name evidence="2" type="ORF">SDJN03_09285</name>
</gene>
<sequence length="123" mass="14697">MLCKLLKEVILRFGDKLFKTMKIDVYQRCIMAILFNKNKSKIAEPIEINRGNHATRNNKQKIKPRNRKRSDRQLSYWLKSTRIDVEIIDENEIVEDGRLRFAFSQKRRETRRFVAANIGKKSE</sequence>
<evidence type="ECO:0000313" key="2">
    <source>
        <dbReference type="EMBL" id="KAG6599507.1"/>
    </source>
</evidence>
<protein>
    <submittedName>
        <fullName evidence="2">Uncharacterized protein</fullName>
    </submittedName>
</protein>
<feature type="non-terminal residue" evidence="2">
    <location>
        <position position="1"/>
    </location>
</feature>
<feature type="compositionally biased region" description="Basic residues" evidence="1">
    <location>
        <begin position="56"/>
        <end position="68"/>
    </location>
</feature>
<reference evidence="2 3" key="1">
    <citation type="journal article" date="2021" name="Hortic Res">
        <title>The domestication of Cucurbita argyrosperma as revealed by the genome of its wild relative.</title>
        <authorList>
            <person name="Barrera-Redondo J."/>
            <person name="Sanchez-de la Vega G."/>
            <person name="Aguirre-Liguori J.A."/>
            <person name="Castellanos-Morales G."/>
            <person name="Gutierrez-Guerrero Y.T."/>
            <person name="Aguirre-Dugua X."/>
            <person name="Aguirre-Planter E."/>
            <person name="Tenaillon M.I."/>
            <person name="Lira-Saade R."/>
            <person name="Eguiarte L.E."/>
        </authorList>
    </citation>
    <scope>NUCLEOTIDE SEQUENCE [LARGE SCALE GENOMIC DNA]</scope>
    <source>
        <strain evidence="2">JBR-2021</strain>
    </source>
</reference>
<dbReference type="AlphaFoldDB" id="A0AAV6NNB0"/>
<accession>A0AAV6NNB0</accession>
<keyword evidence="3" id="KW-1185">Reference proteome</keyword>
<feature type="region of interest" description="Disordered" evidence="1">
    <location>
        <begin position="48"/>
        <end position="68"/>
    </location>
</feature>
<dbReference type="EMBL" id="JAGKQH010000005">
    <property type="protein sequence ID" value="KAG6599507.1"/>
    <property type="molecule type" value="Genomic_DNA"/>
</dbReference>
<evidence type="ECO:0000313" key="3">
    <source>
        <dbReference type="Proteomes" id="UP000685013"/>
    </source>
</evidence>
<dbReference type="Proteomes" id="UP000685013">
    <property type="component" value="Chromosome 5"/>
</dbReference>
<name>A0AAV6NNB0_9ROSI</name>
<proteinExistence type="predicted"/>